<proteinExistence type="predicted"/>
<comment type="caution">
    <text evidence="2">The sequence shown here is derived from an EMBL/GenBank/DDBJ whole genome shotgun (WGS) entry which is preliminary data.</text>
</comment>
<dbReference type="PANTHER" id="PTHR36302">
    <property type="entry name" value="BLR7088 PROTEIN"/>
    <property type="match status" value="1"/>
</dbReference>
<dbReference type="SUPFAM" id="SSF110087">
    <property type="entry name" value="DR1885-like metal-binding protein"/>
    <property type="match status" value="1"/>
</dbReference>
<evidence type="ECO:0000256" key="1">
    <source>
        <dbReference type="SAM" id="SignalP"/>
    </source>
</evidence>
<dbReference type="InterPro" id="IPR007410">
    <property type="entry name" value="LpqE-like"/>
</dbReference>
<feature type="signal peptide" evidence="1">
    <location>
        <begin position="1"/>
        <end position="20"/>
    </location>
</feature>
<dbReference type="PROSITE" id="PS51257">
    <property type="entry name" value="PROKAR_LIPOPROTEIN"/>
    <property type="match status" value="1"/>
</dbReference>
<dbReference type="PANTHER" id="PTHR36302:SF1">
    <property type="entry name" value="COPPER CHAPERONE PCU(A)C"/>
    <property type="match status" value="1"/>
</dbReference>
<reference evidence="2" key="1">
    <citation type="journal article" date="2023" name="Int. J. Syst. Evol. Microbiol.">
        <title>Streptomyces meridianus sp. nov. isolated from brackish water of the Tagus estuary in Alcochete, Portugal.</title>
        <authorList>
            <person name="Santos J.D.N."/>
            <person name="Klimek D."/>
            <person name="Calusinska M."/>
            <person name="Lobo Da Cunha A."/>
            <person name="Catita J."/>
            <person name="Goncalves H."/>
            <person name="Gonzalez I."/>
            <person name="Reyes F."/>
            <person name="Lage O.M."/>
        </authorList>
    </citation>
    <scope>NUCLEOTIDE SEQUENCE</scope>
    <source>
        <strain evidence="2">MTZ3.1</strain>
    </source>
</reference>
<dbReference type="InterPro" id="IPR058248">
    <property type="entry name" value="Lxx211020-like"/>
</dbReference>
<feature type="chain" id="PRO_5045169793" evidence="1">
    <location>
        <begin position="21"/>
        <end position="145"/>
    </location>
</feature>
<dbReference type="Proteomes" id="UP001167160">
    <property type="component" value="Unassembled WGS sequence"/>
</dbReference>
<protein>
    <submittedName>
        <fullName evidence="2">Copper chaperone PCu(A)C</fullName>
    </submittedName>
</protein>
<gene>
    <name evidence="2" type="ORF">M1E25_14540</name>
</gene>
<evidence type="ECO:0000313" key="3">
    <source>
        <dbReference type="Proteomes" id="UP001167160"/>
    </source>
</evidence>
<name>A0ABT0X7Q6_9ACTN</name>
<dbReference type="EMBL" id="JAMQGM010000029">
    <property type="protein sequence ID" value="MCM2578561.1"/>
    <property type="molecule type" value="Genomic_DNA"/>
</dbReference>
<dbReference type="Pfam" id="PF04314">
    <property type="entry name" value="PCuAC"/>
    <property type="match status" value="1"/>
</dbReference>
<accession>A0ABT0X7Q6</accession>
<dbReference type="RefSeq" id="WP_251415287.1">
    <property type="nucleotide sequence ID" value="NZ_JAMQGM010000029.1"/>
</dbReference>
<dbReference type="InterPro" id="IPR036182">
    <property type="entry name" value="PCuAC_sf"/>
</dbReference>
<sequence length="145" mass="15370">MNRRALAGLVLIGCATLAGCASDGPDLEPRGAYVPQPPMADMASGYVTVRNTGDAADRLTSVTSDISDDVRMHRAAGATMKPVGSLPVPAGGELRLERGGNHLMLMDLDHRPVRGETVTLVLHFARSGPVKLKVPVEATNYQPRK</sequence>
<keyword evidence="3" id="KW-1185">Reference proteome</keyword>
<keyword evidence="1" id="KW-0732">Signal</keyword>
<organism evidence="2 3">
    <name type="scientific">Streptomyces meridianus</name>
    <dbReference type="NCBI Taxonomy" id="2938945"/>
    <lineage>
        <taxon>Bacteria</taxon>
        <taxon>Bacillati</taxon>
        <taxon>Actinomycetota</taxon>
        <taxon>Actinomycetes</taxon>
        <taxon>Kitasatosporales</taxon>
        <taxon>Streptomycetaceae</taxon>
        <taxon>Streptomyces</taxon>
    </lineage>
</organism>
<evidence type="ECO:0000313" key="2">
    <source>
        <dbReference type="EMBL" id="MCM2578561.1"/>
    </source>
</evidence>
<dbReference type="Gene3D" id="2.60.40.1890">
    <property type="entry name" value="PCu(A)C copper chaperone"/>
    <property type="match status" value="1"/>
</dbReference>